<evidence type="ECO:0000259" key="2">
    <source>
        <dbReference type="Pfam" id="PF01243"/>
    </source>
</evidence>
<dbReference type="Proteomes" id="UP000237755">
    <property type="component" value="Unassembled WGS sequence"/>
</dbReference>
<dbReference type="RefSeq" id="WP_104475388.1">
    <property type="nucleotide sequence ID" value="NZ_MPZN01000026.1"/>
</dbReference>
<reference evidence="3 4" key="1">
    <citation type="journal article" date="2008" name="Int. J. Syst. Evol. Microbiol.">
        <title>Leifsonia pindariensis sp. nov., isolated from the Pindari glacier of the Indian Himalayas, and emended description of the genus Leifsonia.</title>
        <authorList>
            <person name="Reddy G.S."/>
            <person name="Prabagaran S.R."/>
            <person name="Shivaji S."/>
        </authorList>
    </citation>
    <scope>NUCLEOTIDE SEQUENCE [LARGE SCALE GENOMIC DNA]</scope>
    <source>
        <strain evidence="3 4">PON 10</strain>
    </source>
</reference>
<dbReference type="InterPro" id="IPR011576">
    <property type="entry name" value="Pyridox_Oxase_N"/>
</dbReference>
<dbReference type="InterPro" id="IPR012349">
    <property type="entry name" value="Split_barrel_FMN-bd"/>
</dbReference>
<name>A0ABX5AVD2_9MICO</name>
<accession>A0ABX5AVD2</accession>
<evidence type="ECO:0000256" key="1">
    <source>
        <dbReference type="ARBA" id="ARBA00023002"/>
    </source>
</evidence>
<dbReference type="InterPro" id="IPR019965">
    <property type="entry name" value="PPOX_F420-dep_Rv2061_put"/>
</dbReference>
<dbReference type="PANTHER" id="PTHR35176:SF11">
    <property type="entry name" value="PYRIDOXAMINE 5'-PHOSPHATE OXIDASE FAMILY PROTEIN"/>
    <property type="match status" value="1"/>
</dbReference>
<evidence type="ECO:0000313" key="4">
    <source>
        <dbReference type="Proteomes" id="UP000237755"/>
    </source>
</evidence>
<evidence type="ECO:0000313" key="3">
    <source>
        <dbReference type="EMBL" id="PPL18790.1"/>
    </source>
</evidence>
<keyword evidence="1" id="KW-0560">Oxidoreductase</keyword>
<dbReference type="Gene3D" id="2.30.110.10">
    <property type="entry name" value="Electron Transport, Fmn-binding Protein, Chain A"/>
    <property type="match status" value="1"/>
</dbReference>
<dbReference type="SUPFAM" id="SSF50475">
    <property type="entry name" value="FMN-binding split barrel"/>
    <property type="match status" value="1"/>
</dbReference>
<dbReference type="Pfam" id="PF01243">
    <property type="entry name" value="PNPOx_N"/>
    <property type="match status" value="1"/>
</dbReference>
<gene>
    <name evidence="3" type="ORF">GY24_09360</name>
</gene>
<sequence>MSTSPLSALAAESYVLLTTFRQSGEAVSTPVWIAESPDGQVLVTTGTNSGKVKRIRNNPRIELVACDARGGIRGDSAPVQARAVIVSDADTRVVTDAALKAKYGIQFTAIRLANKFSSKKSGSVALRLSAVTADEGARQPAGS</sequence>
<dbReference type="EMBL" id="MPZN01000026">
    <property type="protein sequence ID" value="PPL18790.1"/>
    <property type="molecule type" value="Genomic_DNA"/>
</dbReference>
<protein>
    <recommendedName>
        <fullName evidence="2">Pyridoxamine 5'-phosphate oxidase N-terminal domain-containing protein</fullName>
    </recommendedName>
</protein>
<keyword evidence="4" id="KW-1185">Reference proteome</keyword>
<comment type="caution">
    <text evidence="3">The sequence shown here is derived from an EMBL/GenBank/DDBJ whole genome shotgun (WGS) entry which is preliminary data.</text>
</comment>
<dbReference type="InterPro" id="IPR052019">
    <property type="entry name" value="F420H2_bilvrd_red/Heme_oxyg"/>
</dbReference>
<organism evidence="3 4">
    <name type="scientific">Microterricola pindariensis</name>
    <dbReference type="NCBI Taxonomy" id="478010"/>
    <lineage>
        <taxon>Bacteria</taxon>
        <taxon>Bacillati</taxon>
        <taxon>Actinomycetota</taxon>
        <taxon>Actinomycetes</taxon>
        <taxon>Micrococcales</taxon>
        <taxon>Microbacteriaceae</taxon>
        <taxon>Microterricola</taxon>
    </lineage>
</organism>
<dbReference type="NCBIfam" id="TIGR03666">
    <property type="entry name" value="Rv2061_F420"/>
    <property type="match status" value="1"/>
</dbReference>
<feature type="domain" description="Pyridoxamine 5'-phosphate oxidase N-terminal" evidence="2">
    <location>
        <begin position="9"/>
        <end position="129"/>
    </location>
</feature>
<proteinExistence type="predicted"/>
<dbReference type="PANTHER" id="PTHR35176">
    <property type="entry name" value="HEME OXYGENASE HI_0854-RELATED"/>
    <property type="match status" value="1"/>
</dbReference>